<dbReference type="OrthoDB" id="8717848at2"/>
<keyword evidence="3" id="KW-0813">Transport</keyword>
<organism evidence="9 10">
    <name type="scientific">Terasakiispira papahanaumokuakeensis</name>
    <dbReference type="NCBI Taxonomy" id="197479"/>
    <lineage>
        <taxon>Bacteria</taxon>
        <taxon>Pseudomonadati</taxon>
        <taxon>Pseudomonadota</taxon>
        <taxon>Gammaproteobacteria</taxon>
        <taxon>Oceanospirillales</taxon>
        <taxon>Terasakiispira</taxon>
    </lineage>
</organism>
<feature type="transmembrane region" description="Helical" evidence="8">
    <location>
        <begin position="72"/>
        <end position="90"/>
    </location>
</feature>
<evidence type="ECO:0000313" key="9">
    <source>
        <dbReference type="EMBL" id="ODC03504.1"/>
    </source>
</evidence>
<dbReference type="InterPro" id="IPR002781">
    <property type="entry name" value="TM_pro_TauE-like"/>
</dbReference>
<reference evidence="9 10" key="1">
    <citation type="submission" date="2016-08" db="EMBL/GenBank/DDBJ databases">
        <authorList>
            <person name="Seilhamer J.J."/>
        </authorList>
    </citation>
    <scope>NUCLEOTIDE SEQUENCE [LARGE SCALE GENOMIC DNA]</scope>
    <source>
        <strain evidence="9 10">PH27A</strain>
    </source>
</reference>
<protein>
    <recommendedName>
        <fullName evidence="8">Probable membrane transporter protein</fullName>
    </recommendedName>
</protein>
<evidence type="ECO:0000256" key="3">
    <source>
        <dbReference type="ARBA" id="ARBA00022448"/>
    </source>
</evidence>
<comment type="subcellular location">
    <subcellularLocation>
        <location evidence="1 8">Cell membrane</location>
        <topology evidence="1 8">Multi-pass membrane protein</topology>
    </subcellularLocation>
</comment>
<keyword evidence="7 8" id="KW-0472">Membrane</keyword>
<gene>
    <name evidence="9" type="ORF">BFW38_08035</name>
</gene>
<feature type="transmembrane region" description="Helical" evidence="8">
    <location>
        <begin position="167"/>
        <end position="185"/>
    </location>
</feature>
<dbReference type="EMBL" id="MDTQ01000001">
    <property type="protein sequence ID" value="ODC03504.1"/>
    <property type="molecule type" value="Genomic_DNA"/>
</dbReference>
<dbReference type="PANTHER" id="PTHR30269:SF37">
    <property type="entry name" value="MEMBRANE TRANSPORTER PROTEIN"/>
    <property type="match status" value="1"/>
</dbReference>
<evidence type="ECO:0000313" key="10">
    <source>
        <dbReference type="Proteomes" id="UP000094291"/>
    </source>
</evidence>
<keyword evidence="5 8" id="KW-0812">Transmembrane</keyword>
<evidence type="ECO:0000256" key="7">
    <source>
        <dbReference type="ARBA" id="ARBA00023136"/>
    </source>
</evidence>
<evidence type="ECO:0000256" key="8">
    <source>
        <dbReference type="RuleBase" id="RU363041"/>
    </source>
</evidence>
<comment type="similarity">
    <text evidence="2 8">Belongs to the 4-toluene sulfonate uptake permease (TSUP) (TC 2.A.102) family.</text>
</comment>
<dbReference type="RefSeq" id="WP_068997920.1">
    <property type="nucleotide sequence ID" value="NZ_MDTQ01000001.1"/>
</dbReference>
<evidence type="ECO:0000256" key="5">
    <source>
        <dbReference type="ARBA" id="ARBA00022692"/>
    </source>
</evidence>
<feature type="transmembrane region" description="Helical" evidence="8">
    <location>
        <begin position="42"/>
        <end position="60"/>
    </location>
</feature>
<feature type="transmembrane region" description="Helical" evidence="8">
    <location>
        <begin position="7"/>
        <end position="36"/>
    </location>
</feature>
<evidence type="ECO:0000256" key="6">
    <source>
        <dbReference type="ARBA" id="ARBA00022989"/>
    </source>
</evidence>
<evidence type="ECO:0000256" key="2">
    <source>
        <dbReference type="ARBA" id="ARBA00009142"/>
    </source>
</evidence>
<dbReference type="InterPro" id="IPR052017">
    <property type="entry name" value="TSUP"/>
</dbReference>
<feature type="transmembrane region" description="Helical" evidence="8">
    <location>
        <begin position="197"/>
        <end position="216"/>
    </location>
</feature>
<dbReference type="STRING" id="197479.BFW38_08035"/>
<comment type="caution">
    <text evidence="9">The sequence shown here is derived from an EMBL/GenBank/DDBJ whole genome shotgun (WGS) entry which is preliminary data.</text>
</comment>
<sequence length="250" mass="26213">MDSVIFIVVLGAIVAGFVQGLSGFAFGLTAMSFWVWVLDPKLAAALAVFGALTGQIIAAVTMRRGFNISRLAPFLFGGLVGIPLGVAVLPALDIELFKAILGGFLVLWCPLMLAAKSMPRIKVGGKVADCLIGGIGGIMGGIGGFTGTVPTLWCTLRGFDKDEQRSIIQNFNLAALVVTMGIYIAKNIVTVEMVPMFAIVAPAMLVPTLLGGRMYLGISEVAFKKLVLSLLICSGVALLASSVPQLIQRI</sequence>
<keyword evidence="6 8" id="KW-1133">Transmembrane helix</keyword>
<dbReference type="Pfam" id="PF01925">
    <property type="entry name" value="TauE"/>
    <property type="match status" value="1"/>
</dbReference>
<accession>A0A1E2V945</accession>
<dbReference type="PANTHER" id="PTHR30269">
    <property type="entry name" value="TRANSMEMBRANE PROTEIN YFCA"/>
    <property type="match status" value="1"/>
</dbReference>
<dbReference type="GO" id="GO:0005886">
    <property type="term" value="C:plasma membrane"/>
    <property type="evidence" value="ECO:0007669"/>
    <property type="project" value="UniProtKB-SubCell"/>
</dbReference>
<dbReference type="AlphaFoldDB" id="A0A1E2V945"/>
<evidence type="ECO:0000256" key="4">
    <source>
        <dbReference type="ARBA" id="ARBA00022475"/>
    </source>
</evidence>
<keyword evidence="10" id="KW-1185">Reference proteome</keyword>
<evidence type="ECO:0000256" key="1">
    <source>
        <dbReference type="ARBA" id="ARBA00004651"/>
    </source>
</evidence>
<feature type="transmembrane region" description="Helical" evidence="8">
    <location>
        <begin position="228"/>
        <end position="247"/>
    </location>
</feature>
<feature type="transmembrane region" description="Helical" evidence="8">
    <location>
        <begin position="96"/>
        <end position="115"/>
    </location>
</feature>
<feature type="transmembrane region" description="Helical" evidence="8">
    <location>
        <begin position="127"/>
        <end position="147"/>
    </location>
</feature>
<name>A0A1E2V945_9GAMM</name>
<dbReference type="Proteomes" id="UP000094291">
    <property type="component" value="Unassembled WGS sequence"/>
</dbReference>
<proteinExistence type="inferred from homology"/>
<keyword evidence="4 8" id="KW-1003">Cell membrane</keyword>